<dbReference type="EC" id="1.-.-.-" evidence="3"/>
<proteinExistence type="predicted"/>
<keyword evidence="3" id="KW-0560">Oxidoreductase</keyword>
<dbReference type="InterPro" id="IPR007138">
    <property type="entry name" value="ABM_dom"/>
</dbReference>
<reference evidence="2" key="2">
    <citation type="submission" date="2021-10" db="EMBL/GenBank/DDBJ databases">
        <authorList>
            <person name="Mesa V."/>
        </authorList>
    </citation>
    <scope>NUCLEOTIDE SEQUENCE</scope>
    <source>
        <strain evidence="2">CC3_PB</strain>
    </source>
</reference>
<protein>
    <submittedName>
        <fullName evidence="3">Monooxygenase YcnE</fullName>
        <ecNumber evidence="3">1.-.-.-</ecNumber>
    </submittedName>
</protein>
<dbReference type="InterPro" id="IPR011008">
    <property type="entry name" value="Dimeric_a/b-barrel"/>
</dbReference>
<dbReference type="RefSeq" id="WP_312037137.1">
    <property type="nucleotide sequence ID" value="NZ_CAKJVE010000004.1"/>
</dbReference>
<evidence type="ECO:0000313" key="4">
    <source>
        <dbReference type="Proteomes" id="UP000431451"/>
    </source>
</evidence>
<feature type="domain" description="ABM" evidence="1">
    <location>
        <begin position="128"/>
        <end position="219"/>
    </location>
</feature>
<evidence type="ECO:0000259" key="1">
    <source>
        <dbReference type="PROSITE" id="PS51725"/>
    </source>
</evidence>
<organism evidence="3 4">
    <name type="scientific">Clostridium neonatale</name>
    <dbReference type="NCBI Taxonomy" id="137838"/>
    <lineage>
        <taxon>Bacteria</taxon>
        <taxon>Bacillati</taxon>
        <taxon>Bacillota</taxon>
        <taxon>Clostridia</taxon>
        <taxon>Eubacteriales</taxon>
        <taxon>Clostridiaceae</taxon>
        <taxon>Clostridium</taxon>
    </lineage>
</organism>
<dbReference type="Proteomes" id="UP000789738">
    <property type="component" value="Unassembled WGS sequence"/>
</dbReference>
<dbReference type="InterPro" id="IPR050744">
    <property type="entry name" value="AI-2_Isomerase_LsrG"/>
</dbReference>
<evidence type="ECO:0000313" key="2">
    <source>
        <dbReference type="EMBL" id="CAG9708709.1"/>
    </source>
</evidence>
<dbReference type="PROSITE" id="PS51725">
    <property type="entry name" value="ABM"/>
    <property type="match status" value="1"/>
</dbReference>
<dbReference type="PANTHER" id="PTHR33336">
    <property type="entry name" value="QUINOL MONOOXYGENASE YGIN-RELATED"/>
    <property type="match status" value="1"/>
</dbReference>
<name>A0A650LT98_9CLOT</name>
<reference evidence="3 4" key="1">
    <citation type="submission" date="2018-06" db="EMBL/GenBank/DDBJ databases">
        <authorList>
            <consortium name="IHU Genomes"/>
        </authorList>
    </citation>
    <scope>NUCLEOTIDE SEQUENCE [LARGE SCALE GENOMIC DNA]</scope>
    <source>
        <strain evidence="3 4">NEC25</strain>
    </source>
</reference>
<dbReference type="PANTHER" id="PTHR33336:SF3">
    <property type="entry name" value="ABM DOMAIN-CONTAINING PROTEIN"/>
    <property type="match status" value="1"/>
</dbReference>
<sequence length="221" mass="26360">MFNSEFCEVNYLEKENVVFLTWKKFCNSDDYRNPIMYALKLLNEHKGSNFICDARNGFEDEKEDVEWAVNEFLPAMGKTDCTKVIFIVDEINPIEGEIDMFTKEFMKYFIVEKAASLEEALLKVPYEIILNVTYTLKDGTRQDFYNEIVKEKIDQLSRAEEGNLKYEYYFPVEDENKILLIEVWKDAEAQKLHNKSEHFEKLQKIKEKYVINVQLERFYLV</sequence>
<dbReference type="EMBL" id="UWJD01000001">
    <property type="protein sequence ID" value="VCT84128.1"/>
    <property type="molecule type" value="Genomic_DNA"/>
</dbReference>
<gene>
    <name evidence="3" type="primary">ycnE</name>
    <name evidence="2" type="ORF">CNEO_43785</name>
    <name evidence="3" type="ORF">CNEONATNEC25_01727</name>
</gene>
<evidence type="ECO:0000313" key="3">
    <source>
        <dbReference type="EMBL" id="VCT84128.1"/>
    </source>
</evidence>
<dbReference type="Pfam" id="PF03992">
    <property type="entry name" value="ABM"/>
    <property type="match status" value="1"/>
</dbReference>
<dbReference type="EMBL" id="CAKJVE010000004">
    <property type="protein sequence ID" value="CAG9708709.1"/>
    <property type="molecule type" value="Genomic_DNA"/>
</dbReference>
<dbReference type="Gene3D" id="3.30.70.100">
    <property type="match status" value="1"/>
</dbReference>
<accession>A0A650LT98</accession>
<dbReference type="Proteomes" id="UP000431451">
    <property type="component" value="Unassembled WGS sequence"/>
</dbReference>
<dbReference type="AlphaFoldDB" id="A0A650LT98"/>
<keyword evidence="3" id="KW-0503">Monooxygenase</keyword>
<dbReference type="GO" id="GO:0004497">
    <property type="term" value="F:monooxygenase activity"/>
    <property type="evidence" value="ECO:0007669"/>
    <property type="project" value="UniProtKB-KW"/>
</dbReference>
<dbReference type="SUPFAM" id="SSF54909">
    <property type="entry name" value="Dimeric alpha+beta barrel"/>
    <property type="match status" value="1"/>
</dbReference>